<organism evidence="1 2">
    <name type="scientific">Faecalibaculum rodentium</name>
    <dbReference type="NCBI Taxonomy" id="1702221"/>
    <lineage>
        <taxon>Bacteria</taxon>
        <taxon>Bacillati</taxon>
        <taxon>Bacillota</taxon>
        <taxon>Erysipelotrichia</taxon>
        <taxon>Erysipelotrichales</taxon>
        <taxon>Erysipelotrichaceae</taxon>
        <taxon>Faecalibaculum</taxon>
    </lineage>
</organism>
<accession>A0A1Q9YI31</accession>
<dbReference type="Gene3D" id="3.40.50.300">
    <property type="entry name" value="P-loop containing nucleotide triphosphate hydrolases"/>
    <property type="match status" value="1"/>
</dbReference>
<evidence type="ECO:0000313" key="1">
    <source>
        <dbReference type="EMBL" id="OLU43830.1"/>
    </source>
</evidence>
<dbReference type="RefSeq" id="WP_075886041.1">
    <property type="nucleotide sequence ID" value="NZ_MPJZ01000091.1"/>
</dbReference>
<name>A0A1Q9YI31_9FIRM</name>
<dbReference type="EMBL" id="MPJZ01000091">
    <property type="protein sequence ID" value="OLU43830.1"/>
    <property type="molecule type" value="Genomic_DNA"/>
</dbReference>
<comment type="caution">
    <text evidence="1">The sequence shown here is derived from an EMBL/GenBank/DDBJ whole genome shotgun (WGS) entry which is preliminary data.</text>
</comment>
<dbReference type="AlphaFoldDB" id="A0A1Q9YI31"/>
<dbReference type="SUPFAM" id="SSF52540">
    <property type="entry name" value="P-loop containing nucleoside triphosphate hydrolases"/>
    <property type="match status" value="1"/>
</dbReference>
<reference evidence="1 2" key="1">
    <citation type="submission" date="2016-11" db="EMBL/GenBank/DDBJ databases">
        <title>Description of two novel members of the family Erysipelotrichaceae: Ileibacterium lipovorans gen. nov., sp. nov. and Dubosiella newyorkensis, gen. nov., sp. nov.</title>
        <authorList>
            <person name="Cox L.M."/>
            <person name="Sohn J."/>
            <person name="Tyrrell K.L."/>
            <person name="Citron D.M."/>
            <person name="Lawson P.A."/>
            <person name="Patel N.B."/>
            <person name="Iizumi T."/>
            <person name="Perez-Perez G.I."/>
            <person name="Goldstein E.J."/>
            <person name="Blaser M.J."/>
        </authorList>
    </citation>
    <scope>NUCLEOTIDE SEQUENCE [LARGE SCALE GENOMIC DNA]</scope>
    <source>
        <strain evidence="1 2">NYU-BL-K8</strain>
    </source>
</reference>
<evidence type="ECO:0000313" key="2">
    <source>
        <dbReference type="Proteomes" id="UP000186758"/>
    </source>
</evidence>
<dbReference type="Proteomes" id="UP000186758">
    <property type="component" value="Unassembled WGS sequence"/>
</dbReference>
<sequence>MAARRGRQTPTTSFALDYDRTKSPEAVELYEKSGQTVLEWQRLMLKDLMAVQSDGLWTHMMCGYSLPRRNGKTEVVYMRELWGLLNGEKIAHTAHRTSTSHSSWEKLVRLLTKAGYEDGVDFTSIRAKGSENIHFVETDGDIQYRTRTGSGGLGEGFDLLVIDEAQEYTDDQRSALCYTVTSSQNPQTIMCGTPPTNVSKGTVFPKFREGCLQGKEQDAYWAEWAVSVMSKVDDPELWYETNPSLDQIFTERNVRSEPSDDEVDFNIQRLGLWIGYNQSSAITEKDWNQLEVSELPDLTGPIHVGIKYGQDNRNVAMSIAVRTKDGKVFVESLDCRPIKAGNDWILDFLTQASTAQVVIDGANGQGILQKEMKDARLSKKPVLPTVKEIINANALFEQGVFQCQLCHAGQLSLRQSVTNCDKRAIGSNGGFGYKSQADEIDISLLDSVALAYWSCVSEKPKKKRTIRY</sequence>
<proteinExistence type="predicted"/>
<dbReference type="InterPro" id="IPR027417">
    <property type="entry name" value="P-loop_NTPase"/>
</dbReference>
<gene>
    <name evidence="1" type="ORF">BO223_10490</name>
</gene>
<protein>
    <submittedName>
        <fullName evidence="1">Terminase</fullName>
    </submittedName>
</protein>